<proteinExistence type="inferred from homology"/>
<dbReference type="InterPro" id="IPR037066">
    <property type="entry name" value="Plug_dom_sf"/>
</dbReference>
<dbReference type="RefSeq" id="WP_382168456.1">
    <property type="nucleotide sequence ID" value="NZ_JBHTBR010000005.1"/>
</dbReference>
<keyword evidence="9" id="KW-1185">Reference proteome</keyword>
<accession>A0ABW2IP72</accession>
<dbReference type="PANTHER" id="PTHR40980">
    <property type="entry name" value="PLUG DOMAIN-CONTAINING PROTEIN"/>
    <property type="match status" value="1"/>
</dbReference>
<keyword evidence="4" id="KW-0798">TonB box</keyword>
<feature type="signal peptide" evidence="5">
    <location>
        <begin position="1"/>
        <end position="33"/>
    </location>
</feature>
<dbReference type="SUPFAM" id="SSF56935">
    <property type="entry name" value="Porins"/>
    <property type="match status" value="1"/>
</dbReference>
<evidence type="ECO:0000259" key="6">
    <source>
        <dbReference type="Pfam" id="PF00593"/>
    </source>
</evidence>
<sequence>MKKSDKSGAGSLHLKFGASLVALSTVMTMPAFAQEADEVATVTSEETKTLDTIVVTGIRKSLTDAMDMKREAKGVMDAINAEDIGKFPNSNLAESLQRIPGVSIDRVNGEGGQITVRGFGPSFNQVTLNGRSLPTADVPLVGAGLSGDASGATGRAFDFSNLASEGVRALEVYKTGRANIASGGIGATVNIVTRRPLEEAGFQGSITAKGVHDTTVDRGDSITPELAGTMNWSNEAGTFGVGLFGSYSKRHSAAAGANSAAWEVIPYSEFAGLTNDDTVIENAPTDPTTLITLPRDSRYQFSEFSRERLNGQLVLQFAPSERMRFTTDYTFAVNEGREDKAEISNWFNRPFSEVVFDDSSVPTAVFLKEPTTNKGAAMQQTLRMTKDELHSFGVNGEFDVTDKLTIVLDAHSSKAEVSPNAPMGFTEINVGLDHKYGPSVSHGVDYSGDIPVMIIETVSGSTVVDTGLAASQVANGIQTIVQKNEVDQIDLHAKWELDDNSNLVFGGNYRTQTNLSDKTQYQQILGNWGAENPGDADALAPGALEVFCMSCKFEDHSIGGATSEGGAVNPYVEGVRGDAAELFAALSAAYAAGYNGAPPRPLNTTSSAIDEIQEDVLSIYAQFDTAFQIADRDAALNVGLRYESTDVSAATQSSPTAGVLWQGNNDFALAASSTATGYSSTASYDNFMPNVDFAVDVTDDMKVRASYSRTIARATYNNLFASDSAGTPSGPTALADGNLPNGSKGNPGLLPLEADNFDVSWEWYYGASNYVSIGAFEKRVRNFVGTETVEGNLFGLRDVSSGAEGTRSGAALGILEDLGVELNEDNFFAASVYVDQAGGDVAAAQATFIANQNADGNIDEDEYLRLETNFELAANATDPLMTFELSQPVNNREAKINGIEIQGQHFFGDTGFGLAGSYTMVEGDVGFDILGDPDVTQFALVGLSDTANATLIYEKYGFSGRLAYNWRDEFLQSANDGNRNPIFVEAYGQIDLSLGYEINDNLSVSFEGVNLNEERSRTFQRSQSAVRFLRENGARYYFGINYKF</sequence>
<dbReference type="InterPro" id="IPR000531">
    <property type="entry name" value="Beta-barrel_TonB"/>
</dbReference>
<keyword evidence="5" id="KW-0732">Signal</keyword>
<comment type="similarity">
    <text evidence="4">Belongs to the TonB-dependent receptor family.</text>
</comment>
<evidence type="ECO:0000313" key="9">
    <source>
        <dbReference type="Proteomes" id="UP001596492"/>
    </source>
</evidence>
<keyword evidence="8" id="KW-0675">Receptor</keyword>
<reference evidence="9" key="1">
    <citation type="journal article" date="2019" name="Int. J. Syst. Evol. Microbiol.">
        <title>The Global Catalogue of Microorganisms (GCM) 10K type strain sequencing project: providing services to taxonomists for standard genome sequencing and annotation.</title>
        <authorList>
            <consortium name="The Broad Institute Genomics Platform"/>
            <consortium name="The Broad Institute Genome Sequencing Center for Infectious Disease"/>
            <person name="Wu L."/>
            <person name="Ma J."/>
        </authorList>
    </citation>
    <scope>NUCLEOTIDE SEQUENCE [LARGE SCALE GENOMIC DNA]</scope>
    <source>
        <strain evidence="9">CCUG 51308</strain>
    </source>
</reference>
<dbReference type="InterPro" id="IPR010104">
    <property type="entry name" value="TonB_rcpt_bac"/>
</dbReference>
<dbReference type="PANTHER" id="PTHR40980:SF3">
    <property type="entry name" value="TONB-DEPENDENT RECEPTOR-LIKE BETA-BARREL DOMAIN-CONTAINING PROTEIN"/>
    <property type="match status" value="1"/>
</dbReference>
<dbReference type="InterPro" id="IPR036942">
    <property type="entry name" value="Beta-barrel_TonB_sf"/>
</dbReference>
<evidence type="ECO:0000256" key="2">
    <source>
        <dbReference type="ARBA" id="ARBA00023136"/>
    </source>
</evidence>
<dbReference type="NCBIfam" id="TIGR01782">
    <property type="entry name" value="TonB-Xanth-Caul"/>
    <property type="match status" value="1"/>
</dbReference>
<feature type="domain" description="TonB-dependent receptor plug" evidence="7">
    <location>
        <begin position="69"/>
        <end position="186"/>
    </location>
</feature>
<feature type="domain" description="TonB-dependent receptor-like beta-barrel" evidence="6">
    <location>
        <begin position="484"/>
        <end position="1011"/>
    </location>
</feature>
<dbReference type="EMBL" id="JBHTBR010000005">
    <property type="protein sequence ID" value="MFC7292759.1"/>
    <property type="molecule type" value="Genomic_DNA"/>
</dbReference>
<dbReference type="Gene3D" id="2.170.130.10">
    <property type="entry name" value="TonB-dependent receptor, plug domain"/>
    <property type="match status" value="1"/>
</dbReference>
<feature type="chain" id="PRO_5045142811" evidence="5">
    <location>
        <begin position="34"/>
        <end position="1044"/>
    </location>
</feature>
<evidence type="ECO:0000256" key="4">
    <source>
        <dbReference type="RuleBase" id="RU003357"/>
    </source>
</evidence>
<evidence type="ECO:0000256" key="1">
    <source>
        <dbReference type="ARBA" id="ARBA00004442"/>
    </source>
</evidence>
<name>A0ABW2IP72_9PROT</name>
<comment type="subcellular location">
    <subcellularLocation>
        <location evidence="1 4">Cell outer membrane</location>
    </subcellularLocation>
</comment>
<dbReference type="InterPro" id="IPR012910">
    <property type="entry name" value="Plug_dom"/>
</dbReference>
<dbReference type="Gene3D" id="2.40.170.20">
    <property type="entry name" value="TonB-dependent receptor, beta-barrel domain"/>
    <property type="match status" value="1"/>
</dbReference>
<evidence type="ECO:0000313" key="8">
    <source>
        <dbReference type="EMBL" id="MFC7292759.1"/>
    </source>
</evidence>
<comment type="caution">
    <text evidence="8">The sequence shown here is derived from an EMBL/GenBank/DDBJ whole genome shotgun (WGS) entry which is preliminary data.</text>
</comment>
<evidence type="ECO:0000256" key="5">
    <source>
        <dbReference type="SAM" id="SignalP"/>
    </source>
</evidence>
<evidence type="ECO:0000259" key="7">
    <source>
        <dbReference type="Pfam" id="PF07715"/>
    </source>
</evidence>
<keyword evidence="3" id="KW-0998">Cell outer membrane</keyword>
<gene>
    <name evidence="8" type="ORF">ACFQS8_14095</name>
</gene>
<dbReference type="Pfam" id="PF00593">
    <property type="entry name" value="TonB_dep_Rec_b-barrel"/>
    <property type="match status" value="1"/>
</dbReference>
<dbReference type="Proteomes" id="UP001596492">
    <property type="component" value="Unassembled WGS sequence"/>
</dbReference>
<evidence type="ECO:0000256" key="3">
    <source>
        <dbReference type="ARBA" id="ARBA00023237"/>
    </source>
</evidence>
<keyword evidence="2 4" id="KW-0472">Membrane</keyword>
<organism evidence="8 9">
    <name type="scientific">Hirschia litorea</name>
    <dbReference type="NCBI Taxonomy" id="1199156"/>
    <lineage>
        <taxon>Bacteria</taxon>
        <taxon>Pseudomonadati</taxon>
        <taxon>Pseudomonadota</taxon>
        <taxon>Alphaproteobacteria</taxon>
        <taxon>Hyphomonadales</taxon>
        <taxon>Hyphomonadaceae</taxon>
        <taxon>Hirschia</taxon>
    </lineage>
</organism>
<dbReference type="Pfam" id="PF07715">
    <property type="entry name" value="Plug"/>
    <property type="match status" value="1"/>
</dbReference>
<protein>
    <submittedName>
        <fullName evidence="8">TonB-dependent receptor</fullName>
    </submittedName>
</protein>